<evidence type="ECO:0000256" key="1">
    <source>
        <dbReference type="ARBA" id="ARBA00023002"/>
    </source>
</evidence>
<keyword evidence="1" id="KW-0560">Oxidoreductase</keyword>
<dbReference type="InterPro" id="IPR016163">
    <property type="entry name" value="Ald_DH_C"/>
</dbReference>
<dbReference type="RefSeq" id="WP_146854270.1">
    <property type="nucleotide sequence ID" value="NZ_BAAAHR010000003.1"/>
</dbReference>
<dbReference type="PANTHER" id="PTHR42862:SF1">
    <property type="entry name" value="DELTA-1-PYRROLINE-5-CARBOXYLATE DEHYDROGENASE 2, ISOFORM A-RELATED"/>
    <property type="match status" value="1"/>
</dbReference>
<name>A0ABQ0UNG5_9MICO</name>
<dbReference type="Proteomes" id="UP000321154">
    <property type="component" value="Unassembled WGS sequence"/>
</dbReference>
<sequence length="1175" mass="123554">MSDVRAADLTQQTVETVRRWLRAADDVSVDAPAARFGRVLADPAALDFTVGFVDGVLLPDDPGVAARHLDRLSRSMPESLPWHLRAAVSAGGGFGPLAPRAVIPVAKRAFRRLVEHLVVDETPDRLGAHLASLSSGAVRPNLAPLGAPVVGPAGADRRLARVHALVARDDVHHVSISLADVAAPFAPWALDEGGSALVARLIPLYELARAGDVPTLIDLDMGGHGELDLTVDVFTRLLDQPTLRGLTAGITLQAYLPDALSSLELLTDWARNRVETGGAPIRVRLVKGANLDAEAVDSSRHARGPVTLATRVATDASFKRLVDHALRPANAEVVHVGIASHNLFDLAHAWSIAERRAVTHLVTVETVHGLAPAQTAAVAAEVGGLALYTPVAAPDEFDVVVGGVVRGLGGARSVGTAVELGRDAGHFEGERRAYLRSVELVDDPEGAAGALDGPEPARPAATGWPGFAGAPDADPAHEHARSWGRRVLSAARTSDLGLERIDAARVAGHGRLEEVVARAVEAGVAWGRRPHSQRAELLDAVAEALDDHRSELVEVMISETGTTLTDADHDVSAAVDAARWHATLARGLDDVLGARYAPPRLTVVVPPADSAVSTSVAAVTAALAAGSGVLLRPAAETHRTAAVLADVLWSAGAPRPLVAVAIVDDADLDRDLLTHPAVDRVVLHGSFDTAARVKSSRGDRELWAETPGANSVVVTESADLDRAAADVVAGAFAHSGQAPWSARTVILVGSVGRSEHLRRQLVDATASLRVGWPDVATTALGPLVDPAEGPLLDALTTLSDGETWWVEPERIDEEGLLWRPGVRDGVRPGGPFRSDAAGPVLGIVHVETLDEAIDVQNGLESSSTAALHSLDDDEVARWVDRVDVGSLVVNRAVVGPRAGRRPAGGGRRRSTIGRTAASGGANTVVAQGAWSRIGRTPEKDLKLDGVSDRVVRVIEAARSHLSFDEFDRIRAAARSDESAWRTTFGSSREIGDLAVERVVLRHRPASVVLRVSSDGDQVDLVRLVVAAARAGSRLDISSARPVPAPLALLLRSPASPIEVGDLVVENDESFLARLATGRLQGAAPVADAVVDLGMAPKETPTAGVAHYRELRIRLVGGGRRDVSAATGHSADVAVWTGEVTDEGRVELLPFVHEQTVTIAAHRDGRPDAALRDLRI</sequence>
<dbReference type="InterPro" id="IPR050485">
    <property type="entry name" value="Proline_metab_enzyme"/>
</dbReference>
<dbReference type="InterPro" id="IPR002872">
    <property type="entry name" value="Proline_DH_dom"/>
</dbReference>
<evidence type="ECO:0000256" key="2">
    <source>
        <dbReference type="ARBA" id="ARBA00023027"/>
    </source>
</evidence>
<protein>
    <submittedName>
        <fullName evidence="6">Proline dehydrogenase</fullName>
    </submittedName>
</protein>
<dbReference type="Gene3D" id="3.20.20.220">
    <property type="match status" value="1"/>
</dbReference>
<dbReference type="Pfam" id="PF00171">
    <property type="entry name" value="Aldedh"/>
    <property type="match status" value="1"/>
</dbReference>
<dbReference type="PANTHER" id="PTHR42862">
    <property type="entry name" value="DELTA-1-PYRROLINE-5-CARBOXYLATE DEHYDROGENASE 1, ISOFORM A-RELATED"/>
    <property type="match status" value="1"/>
</dbReference>
<dbReference type="Gene3D" id="3.40.605.10">
    <property type="entry name" value="Aldehyde Dehydrogenase, Chain A, domain 1"/>
    <property type="match status" value="1"/>
</dbReference>
<evidence type="ECO:0000259" key="5">
    <source>
        <dbReference type="Pfam" id="PF01619"/>
    </source>
</evidence>
<dbReference type="InterPro" id="IPR015590">
    <property type="entry name" value="Aldehyde_DH_dom"/>
</dbReference>
<feature type="region of interest" description="Disordered" evidence="3">
    <location>
        <begin position="445"/>
        <end position="480"/>
    </location>
</feature>
<dbReference type="EMBL" id="BJUV01000010">
    <property type="protein sequence ID" value="GEK83031.1"/>
    <property type="molecule type" value="Genomic_DNA"/>
</dbReference>
<dbReference type="SUPFAM" id="SSF51730">
    <property type="entry name" value="FAD-linked oxidoreductase"/>
    <property type="match status" value="1"/>
</dbReference>
<comment type="caution">
    <text evidence="6">The sequence shown here is derived from an EMBL/GenBank/DDBJ whole genome shotgun (WGS) entry which is preliminary data.</text>
</comment>
<dbReference type="InterPro" id="IPR016161">
    <property type="entry name" value="Ald_DH/histidinol_DH"/>
</dbReference>
<organism evidence="6 7">
    <name type="scientific">Frigoribacterium faeni</name>
    <dbReference type="NCBI Taxonomy" id="145483"/>
    <lineage>
        <taxon>Bacteria</taxon>
        <taxon>Bacillati</taxon>
        <taxon>Actinomycetota</taxon>
        <taxon>Actinomycetes</taxon>
        <taxon>Micrococcales</taxon>
        <taxon>Microbacteriaceae</taxon>
        <taxon>Frigoribacterium</taxon>
    </lineage>
</organism>
<evidence type="ECO:0000313" key="6">
    <source>
        <dbReference type="EMBL" id="GEK83031.1"/>
    </source>
</evidence>
<reference evidence="6 7" key="1">
    <citation type="submission" date="2019-07" db="EMBL/GenBank/DDBJ databases">
        <title>Whole genome shotgun sequence of Frigoribacterium faeni NBRC 103066.</title>
        <authorList>
            <person name="Hosoyama A."/>
            <person name="Uohara A."/>
            <person name="Ohji S."/>
            <person name="Ichikawa N."/>
        </authorList>
    </citation>
    <scope>NUCLEOTIDE SEQUENCE [LARGE SCALE GENOMIC DNA]</scope>
    <source>
        <strain evidence="6 7">NBRC 103066</strain>
    </source>
</reference>
<evidence type="ECO:0000259" key="4">
    <source>
        <dbReference type="Pfam" id="PF00171"/>
    </source>
</evidence>
<feature type="domain" description="Aldehyde dehydrogenase" evidence="4">
    <location>
        <begin position="507"/>
        <end position="920"/>
    </location>
</feature>
<dbReference type="SUPFAM" id="SSF53720">
    <property type="entry name" value="ALDH-like"/>
    <property type="match status" value="1"/>
</dbReference>
<dbReference type="Pfam" id="PF01619">
    <property type="entry name" value="Pro_dh"/>
    <property type="match status" value="1"/>
</dbReference>
<dbReference type="Gene3D" id="3.40.309.10">
    <property type="entry name" value="Aldehyde Dehydrogenase, Chain A, domain 2"/>
    <property type="match status" value="1"/>
</dbReference>
<feature type="domain" description="Proline dehydrogenase" evidence="5">
    <location>
        <begin position="145"/>
        <end position="396"/>
    </location>
</feature>
<dbReference type="InterPro" id="IPR029041">
    <property type="entry name" value="FAD-linked_oxidoreductase-like"/>
</dbReference>
<evidence type="ECO:0000313" key="7">
    <source>
        <dbReference type="Proteomes" id="UP000321154"/>
    </source>
</evidence>
<dbReference type="InterPro" id="IPR016162">
    <property type="entry name" value="Ald_DH_N"/>
</dbReference>
<keyword evidence="2" id="KW-0520">NAD</keyword>
<evidence type="ECO:0000256" key="3">
    <source>
        <dbReference type="SAM" id="MobiDB-lite"/>
    </source>
</evidence>
<keyword evidence="7" id="KW-1185">Reference proteome</keyword>
<gene>
    <name evidence="6" type="ORF">FFA01_13400</name>
</gene>
<accession>A0ABQ0UNG5</accession>
<proteinExistence type="predicted"/>